<evidence type="ECO:0000259" key="3">
    <source>
        <dbReference type="Pfam" id="PF18755"/>
    </source>
</evidence>
<accession>A0A8D0BE48</accession>
<evidence type="ECO:0000313" key="4">
    <source>
        <dbReference type="Ensembl" id="ENSSMRP00000007165.1"/>
    </source>
</evidence>
<protein>
    <recommendedName>
        <fullName evidence="3">RAMA domain-containing protein</fullName>
    </recommendedName>
</protein>
<dbReference type="PROSITE" id="PS50088">
    <property type="entry name" value="ANK_REPEAT"/>
    <property type="match status" value="3"/>
</dbReference>
<feature type="repeat" description="ANK" evidence="1">
    <location>
        <begin position="42"/>
        <end position="74"/>
    </location>
</feature>
<dbReference type="GeneTree" id="ENSGT00940000162618"/>
<evidence type="ECO:0000256" key="2">
    <source>
        <dbReference type="SAM" id="MobiDB-lite"/>
    </source>
</evidence>
<dbReference type="Ensembl" id="ENSSMRT00000008383.1">
    <property type="protein sequence ID" value="ENSSMRP00000007165.1"/>
    <property type="gene ID" value="ENSSMRG00000005770.1"/>
</dbReference>
<evidence type="ECO:0000256" key="1">
    <source>
        <dbReference type="PROSITE-ProRule" id="PRU00023"/>
    </source>
</evidence>
<dbReference type="SUPFAM" id="SSF48403">
    <property type="entry name" value="Ankyrin repeat"/>
    <property type="match status" value="1"/>
</dbReference>
<feature type="repeat" description="ANK" evidence="1">
    <location>
        <begin position="75"/>
        <end position="107"/>
    </location>
</feature>
<feature type="region of interest" description="Disordered" evidence="2">
    <location>
        <begin position="457"/>
        <end position="493"/>
    </location>
</feature>
<dbReference type="InterPro" id="IPR036770">
    <property type="entry name" value="Ankyrin_rpt-contain_sf"/>
</dbReference>
<dbReference type="PANTHER" id="PTHR24176">
    <property type="entry name" value="ANKYRIN REPEAT DOMAIN-CONTAINING PROTEIN 31-RELATED"/>
    <property type="match status" value="1"/>
</dbReference>
<dbReference type="PANTHER" id="PTHR24176:SF14">
    <property type="entry name" value="ANKYRIN REPEAT DOMAIN-CONTAINING PROTEIN 31"/>
    <property type="match status" value="1"/>
</dbReference>
<evidence type="ECO:0000313" key="5">
    <source>
        <dbReference type="Proteomes" id="UP000694421"/>
    </source>
</evidence>
<dbReference type="Pfam" id="PF18755">
    <property type="entry name" value="RAMA"/>
    <property type="match status" value="1"/>
</dbReference>
<keyword evidence="5" id="KW-1185">Reference proteome</keyword>
<dbReference type="InterPro" id="IPR040843">
    <property type="entry name" value="RAMA"/>
</dbReference>
<feature type="repeat" description="ANK" evidence="1">
    <location>
        <begin position="9"/>
        <end position="41"/>
    </location>
</feature>
<proteinExistence type="predicted"/>
<reference evidence="4" key="2">
    <citation type="submission" date="2025-09" db="UniProtKB">
        <authorList>
            <consortium name="Ensembl"/>
        </authorList>
    </citation>
    <scope>IDENTIFICATION</scope>
</reference>
<name>A0A8D0BE48_SALMN</name>
<dbReference type="PROSITE" id="PS50297">
    <property type="entry name" value="ANK_REP_REGION"/>
    <property type="match status" value="3"/>
</dbReference>
<dbReference type="Pfam" id="PF13637">
    <property type="entry name" value="Ank_4"/>
    <property type="match status" value="1"/>
</dbReference>
<dbReference type="InterPro" id="IPR002110">
    <property type="entry name" value="Ankyrin_rpt"/>
</dbReference>
<dbReference type="SMART" id="SM00248">
    <property type="entry name" value="ANK"/>
    <property type="match status" value="3"/>
</dbReference>
<dbReference type="Gene3D" id="1.25.40.20">
    <property type="entry name" value="Ankyrin repeat-containing domain"/>
    <property type="match status" value="1"/>
</dbReference>
<dbReference type="Pfam" id="PF12796">
    <property type="entry name" value="Ank_2"/>
    <property type="match status" value="1"/>
</dbReference>
<feature type="compositionally biased region" description="Polar residues" evidence="2">
    <location>
        <begin position="457"/>
        <end position="467"/>
    </location>
</feature>
<feature type="domain" description="RAMA" evidence="3">
    <location>
        <begin position="500"/>
        <end position="573"/>
    </location>
</feature>
<keyword evidence="1" id="KW-0040">ANK repeat</keyword>
<dbReference type="Proteomes" id="UP000694421">
    <property type="component" value="Unplaced"/>
</dbReference>
<dbReference type="OMA" id="GHQMKSY"/>
<feature type="compositionally biased region" description="Low complexity" evidence="2">
    <location>
        <begin position="476"/>
        <end position="488"/>
    </location>
</feature>
<organism evidence="4 5">
    <name type="scientific">Salvator merianae</name>
    <name type="common">Argentine black and white tegu</name>
    <name type="synonym">Tupinambis merianae</name>
    <dbReference type="NCBI Taxonomy" id="96440"/>
    <lineage>
        <taxon>Eukaryota</taxon>
        <taxon>Metazoa</taxon>
        <taxon>Chordata</taxon>
        <taxon>Craniata</taxon>
        <taxon>Vertebrata</taxon>
        <taxon>Euteleostomi</taxon>
        <taxon>Lepidosauria</taxon>
        <taxon>Squamata</taxon>
        <taxon>Bifurcata</taxon>
        <taxon>Unidentata</taxon>
        <taxon>Episquamata</taxon>
        <taxon>Laterata</taxon>
        <taxon>Teiioidea</taxon>
        <taxon>Teiidae</taxon>
        <taxon>Salvator</taxon>
    </lineage>
</organism>
<reference evidence="4" key="1">
    <citation type="submission" date="2025-08" db="UniProtKB">
        <authorList>
            <consortium name="Ensembl"/>
        </authorList>
    </citation>
    <scope>IDENTIFICATION</scope>
</reference>
<sequence>LKTPGNINHRETYLHLAAKKGDLSLVKSLIASGMCVNQKDNAGWTPIHEASNRGFTDIIAELLKAGADVNCKSLDGILPIHDAVFGNHFEAVKFLLLHGASPNEPNNCGKNALDEAACDKMKELLKSYGAIESKEAPSIRVDGTALLSLLQNVEEKQDRLLLFELRNQADADLYIQDLSQIQNVLNSVLAKQKSERDDLAKKYRASSESFKQGTLRRQIAKLVGRQKSLLVMAQRQKELGQKLQNYKNARQKSSILSKQVPSILGSWEGCDTENGTTSNAAPCPVAVDFETSHVIESGFLDQDLSQYLNRPKGNGEPKYQNVVDPQHLESENNLRADNHTDKVAPTNLSQAVGQVPLPSESTICFPLQTHLEENDHISMTLERNSTPNATLRTHSFSSSATGSIDANNSIYQRSPENVCTNESLQQHSCRYDAFQMPPVLESTHKCLASHQKNIPNKRISLNDNSEPTGIFSHAASQSDISQSSSQSSNNLESGRQIHIKASRRKKNQLIELLELGKIKPGEDVLEFTLQDSTHKASLLGNGKIKTSNNLVYQNLLQWIKALLGNDISVSWKYVCNKVGYFNLLHFIFLAETSSHPGSSNACKRILQFNSIMLIKDDELLPCHIMDQYWNFYVHCEKFGF</sequence>
<dbReference type="InterPro" id="IPR042334">
    <property type="entry name" value="ANKRD31"/>
</dbReference>
<dbReference type="AlphaFoldDB" id="A0A8D0BE48"/>